<comment type="caution">
    <text evidence="3">The sequence shown here is derived from an EMBL/GenBank/DDBJ whole genome shotgun (WGS) entry which is preliminary data.</text>
</comment>
<dbReference type="CDD" id="cd07245">
    <property type="entry name" value="VOC_like"/>
    <property type="match status" value="1"/>
</dbReference>
<organism evidence="3 6">
    <name type="scientific">endosymbiont of Ridgeia piscesae</name>
    <dbReference type="NCBI Taxonomy" id="54398"/>
    <lineage>
        <taxon>Bacteria</taxon>
        <taxon>Pseudomonadati</taxon>
        <taxon>Pseudomonadota</taxon>
        <taxon>Gammaproteobacteria</taxon>
        <taxon>sulfur-oxidizing symbionts</taxon>
    </lineage>
</organism>
<accession>A0A0T5YV49</accession>
<feature type="domain" description="VOC" evidence="2">
    <location>
        <begin position="7"/>
        <end position="124"/>
    </location>
</feature>
<evidence type="ECO:0000313" key="5">
    <source>
        <dbReference type="Proteomes" id="UP000051276"/>
    </source>
</evidence>
<keyword evidence="3" id="KW-0456">Lyase</keyword>
<keyword evidence="6" id="KW-1185">Reference proteome</keyword>
<evidence type="ECO:0000313" key="6">
    <source>
        <dbReference type="Proteomes" id="UP000051634"/>
    </source>
</evidence>
<dbReference type="Proteomes" id="UP000051276">
    <property type="component" value="Unassembled WGS sequence"/>
</dbReference>
<dbReference type="InterPro" id="IPR050383">
    <property type="entry name" value="GlyoxalaseI/FosfomycinResist"/>
</dbReference>
<dbReference type="Pfam" id="PF00903">
    <property type="entry name" value="Glyoxalase"/>
    <property type="match status" value="1"/>
</dbReference>
<protein>
    <submittedName>
        <fullName evidence="3">Catechol 2,3-dioxygenase or other lactoylglutathione lyase family enzyme</fullName>
    </submittedName>
    <submittedName>
        <fullName evidence="4">Glyoxylase I family protein</fullName>
    </submittedName>
</protein>
<dbReference type="PANTHER" id="PTHR21366">
    <property type="entry name" value="GLYOXALASE FAMILY PROTEIN"/>
    <property type="match status" value="1"/>
</dbReference>
<keyword evidence="3" id="KW-0560">Oxidoreductase</keyword>
<dbReference type="OrthoDB" id="9804944at2"/>
<gene>
    <name evidence="3" type="ORF">Ga0074115_105105</name>
    <name evidence="4" type="ORF">Ga0076813_12404</name>
</gene>
<dbReference type="SUPFAM" id="SSF54593">
    <property type="entry name" value="Glyoxalase/Bleomycin resistance protein/Dihydroxybiphenyl dioxygenase"/>
    <property type="match status" value="1"/>
</dbReference>
<sequence>MSDLINGIHHVSLIVADTDTALSFYSGLLGLESIKARPDLGFPGAWLALGEQQIHLLELPNPDPVAGRPAHGGRDRHLALQVADLDRLKARLEPAGVAYTLSRSGRRALFCRDPDGNALEFVETPLSAS</sequence>
<dbReference type="GO" id="GO:0004462">
    <property type="term" value="F:lactoylglutathione lyase activity"/>
    <property type="evidence" value="ECO:0007669"/>
    <property type="project" value="InterPro"/>
</dbReference>
<dbReference type="InterPro" id="IPR004360">
    <property type="entry name" value="Glyas_Fos-R_dOase_dom"/>
</dbReference>
<dbReference type="Proteomes" id="UP000051634">
    <property type="component" value="Unassembled WGS sequence"/>
</dbReference>
<dbReference type="AlphaFoldDB" id="A0A0T5YV49"/>
<dbReference type="PANTHER" id="PTHR21366:SF22">
    <property type="entry name" value="VOC DOMAIN-CONTAINING PROTEIN"/>
    <property type="match status" value="1"/>
</dbReference>
<dbReference type="InterPro" id="IPR037523">
    <property type="entry name" value="VOC_core"/>
</dbReference>
<dbReference type="PROSITE" id="PS51819">
    <property type="entry name" value="VOC"/>
    <property type="match status" value="1"/>
</dbReference>
<evidence type="ECO:0000313" key="3">
    <source>
        <dbReference type="EMBL" id="KRT54466.1"/>
    </source>
</evidence>
<dbReference type="EMBL" id="LDXT01000091">
    <property type="protein sequence ID" value="KRT54466.1"/>
    <property type="molecule type" value="Genomic_DNA"/>
</dbReference>
<name>A0A0T5YV49_9GAMM</name>
<evidence type="ECO:0000259" key="2">
    <source>
        <dbReference type="PROSITE" id="PS51819"/>
    </source>
</evidence>
<keyword evidence="1" id="KW-0479">Metal-binding</keyword>
<reference evidence="5 6" key="1">
    <citation type="submission" date="2015-11" db="EMBL/GenBank/DDBJ databases">
        <title>The genome of Candidatus Endoriftia persephone in Ridgeia piscesae and population structure of the North Eastern Pacific vestimentiferan symbionts.</title>
        <authorList>
            <person name="Perez M."/>
            <person name="Juniper K.S."/>
        </authorList>
    </citation>
    <scope>NUCLEOTIDE SEQUENCE [LARGE SCALE GENOMIC DNA]</scope>
    <source>
        <strain evidence="4">Ind10</strain>
        <strain evidence="3">Ind11</strain>
    </source>
</reference>
<evidence type="ECO:0000313" key="4">
    <source>
        <dbReference type="EMBL" id="KRT57848.1"/>
    </source>
</evidence>
<dbReference type="InterPro" id="IPR018146">
    <property type="entry name" value="Glyoxalase_1_CS"/>
</dbReference>
<dbReference type="PATRIC" id="fig|54398.3.peg.1097"/>
<keyword evidence="3" id="KW-0223">Dioxygenase</keyword>
<dbReference type="InterPro" id="IPR029068">
    <property type="entry name" value="Glyas_Bleomycin-R_OHBP_Dase"/>
</dbReference>
<dbReference type="RefSeq" id="WP_005959102.1">
    <property type="nucleotide sequence ID" value="NZ_KQ556875.1"/>
</dbReference>
<dbReference type="GO" id="GO:0051213">
    <property type="term" value="F:dioxygenase activity"/>
    <property type="evidence" value="ECO:0007669"/>
    <property type="project" value="UniProtKB-KW"/>
</dbReference>
<evidence type="ECO:0000256" key="1">
    <source>
        <dbReference type="ARBA" id="ARBA00022723"/>
    </source>
</evidence>
<dbReference type="Gene3D" id="3.10.180.10">
    <property type="entry name" value="2,3-Dihydroxybiphenyl 1,2-Dioxygenase, domain 1"/>
    <property type="match status" value="1"/>
</dbReference>
<proteinExistence type="predicted"/>
<dbReference type="PROSITE" id="PS00934">
    <property type="entry name" value="GLYOXALASE_I_1"/>
    <property type="match status" value="1"/>
</dbReference>
<dbReference type="STRING" id="54398.Ga0074115_105105"/>
<dbReference type="EMBL" id="LMXI01000454">
    <property type="protein sequence ID" value="KRT57848.1"/>
    <property type="molecule type" value="Genomic_DNA"/>
</dbReference>
<dbReference type="GO" id="GO:0046872">
    <property type="term" value="F:metal ion binding"/>
    <property type="evidence" value="ECO:0007669"/>
    <property type="project" value="UniProtKB-KW"/>
</dbReference>